<dbReference type="InterPro" id="IPR006913">
    <property type="entry name" value="CENP-V/GFA"/>
</dbReference>
<proteinExistence type="inferred from homology"/>
<dbReference type="PROSITE" id="PS51891">
    <property type="entry name" value="CENP_V_GFA"/>
    <property type="match status" value="1"/>
</dbReference>
<feature type="domain" description="CENP-V/GFA" evidence="4">
    <location>
        <begin position="7"/>
        <end position="127"/>
    </location>
</feature>
<dbReference type="GO" id="GO:0016846">
    <property type="term" value="F:carbon-sulfur lyase activity"/>
    <property type="evidence" value="ECO:0007669"/>
    <property type="project" value="InterPro"/>
</dbReference>
<evidence type="ECO:0000256" key="2">
    <source>
        <dbReference type="ARBA" id="ARBA00022723"/>
    </source>
</evidence>
<dbReference type="OrthoDB" id="3930719at2759"/>
<keyword evidence="3" id="KW-0862">Zinc</keyword>
<dbReference type="Pfam" id="PF04828">
    <property type="entry name" value="GFA"/>
    <property type="match status" value="1"/>
</dbReference>
<evidence type="ECO:0000313" key="5">
    <source>
        <dbReference type="EMBL" id="ORY18934.1"/>
    </source>
</evidence>
<dbReference type="AlphaFoldDB" id="A0A1Y2A8Y0"/>
<evidence type="ECO:0000313" key="6">
    <source>
        <dbReference type="Proteomes" id="UP000193144"/>
    </source>
</evidence>
<dbReference type="SUPFAM" id="SSF51316">
    <property type="entry name" value="Mss4-like"/>
    <property type="match status" value="1"/>
</dbReference>
<keyword evidence="6" id="KW-1185">Reference proteome</keyword>
<reference evidence="5 6" key="1">
    <citation type="submission" date="2016-07" db="EMBL/GenBank/DDBJ databases">
        <title>Pervasive Adenine N6-methylation of Active Genes in Fungi.</title>
        <authorList>
            <consortium name="DOE Joint Genome Institute"/>
            <person name="Mondo S.J."/>
            <person name="Dannebaum R.O."/>
            <person name="Kuo R.C."/>
            <person name="Labutti K."/>
            <person name="Haridas S."/>
            <person name="Kuo A."/>
            <person name="Salamov A."/>
            <person name="Ahrendt S.R."/>
            <person name="Lipzen A."/>
            <person name="Sullivan W."/>
            <person name="Andreopoulos W.B."/>
            <person name="Clum A."/>
            <person name="Lindquist E."/>
            <person name="Daum C."/>
            <person name="Ramamoorthy G.K."/>
            <person name="Gryganskyi A."/>
            <person name="Culley D."/>
            <person name="Magnuson J.K."/>
            <person name="James T.Y."/>
            <person name="O'Malley M.A."/>
            <person name="Stajich J.E."/>
            <person name="Spatafora J.W."/>
            <person name="Visel A."/>
            <person name="Grigoriev I.V."/>
        </authorList>
    </citation>
    <scope>NUCLEOTIDE SEQUENCE [LARGE SCALE GENOMIC DNA]</scope>
    <source>
        <strain evidence="5 6">CBS 115471</strain>
    </source>
</reference>
<evidence type="ECO:0000259" key="4">
    <source>
        <dbReference type="PROSITE" id="PS51891"/>
    </source>
</evidence>
<gene>
    <name evidence="5" type="ORF">BCR34DRAFT_472711</name>
</gene>
<evidence type="ECO:0000256" key="1">
    <source>
        <dbReference type="ARBA" id="ARBA00005495"/>
    </source>
</evidence>
<dbReference type="GO" id="GO:0046872">
    <property type="term" value="F:metal ion binding"/>
    <property type="evidence" value="ECO:0007669"/>
    <property type="project" value="UniProtKB-KW"/>
</dbReference>
<evidence type="ECO:0000256" key="3">
    <source>
        <dbReference type="ARBA" id="ARBA00022833"/>
    </source>
</evidence>
<comment type="caution">
    <text evidence="5">The sequence shown here is derived from an EMBL/GenBank/DDBJ whole genome shotgun (WGS) entry which is preliminary data.</text>
</comment>
<sequence>MSTTSGYHGSCHCGNIKYQIRLTFPPSLTDIDPKAKTIRIYKCNCSTCHKMGYFHLRPISIPDDFILTSPSTIEELGEYRCREKKVGWYFCKNCGVRTFALGGEWEQVELDVQKWAGKQESGAAKLEKVWRSTKGIEITQEVDGKRVSKPVHYLSVNAVTLESGQEGAELKEWHEKGWVFYVDSKNRKEVMRFGEPHEGGMY</sequence>
<accession>A0A1Y2A8Y0</accession>
<comment type="similarity">
    <text evidence="1">Belongs to the Gfa family.</text>
</comment>
<dbReference type="InterPro" id="IPR052355">
    <property type="entry name" value="CENP-V-like"/>
</dbReference>
<dbReference type="PANTHER" id="PTHR28620">
    <property type="entry name" value="CENTROMERE PROTEIN V"/>
    <property type="match status" value="1"/>
</dbReference>
<protein>
    <recommendedName>
        <fullName evidence="4">CENP-V/GFA domain-containing protein</fullName>
    </recommendedName>
</protein>
<dbReference type="EMBL" id="MCFA01000004">
    <property type="protein sequence ID" value="ORY18934.1"/>
    <property type="molecule type" value="Genomic_DNA"/>
</dbReference>
<name>A0A1Y2A8Y0_9PLEO</name>
<dbReference type="PANTHER" id="PTHR28620:SF1">
    <property type="entry name" value="CENP-V_GFA DOMAIN-CONTAINING PROTEIN"/>
    <property type="match status" value="1"/>
</dbReference>
<dbReference type="Proteomes" id="UP000193144">
    <property type="component" value="Unassembled WGS sequence"/>
</dbReference>
<dbReference type="Gene3D" id="2.170.150.70">
    <property type="match status" value="1"/>
</dbReference>
<dbReference type="InterPro" id="IPR011057">
    <property type="entry name" value="Mss4-like_sf"/>
</dbReference>
<organism evidence="5 6">
    <name type="scientific">Clohesyomyces aquaticus</name>
    <dbReference type="NCBI Taxonomy" id="1231657"/>
    <lineage>
        <taxon>Eukaryota</taxon>
        <taxon>Fungi</taxon>
        <taxon>Dikarya</taxon>
        <taxon>Ascomycota</taxon>
        <taxon>Pezizomycotina</taxon>
        <taxon>Dothideomycetes</taxon>
        <taxon>Pleosporomycetidae</taxon>
        <taxon>Pleosporales</taxon>
        <taxon>Lindgomycetaceae</taxon>
        <taxon>Clohesyomyces</taxon>
    </lineage>
</organism>
<keyword evidence="2" id="KW-0479">Metal-binding</keyword>
<dbReference type="STRING" id="1231657.A0A1Y2A8Y0"/>